<name>A0A2R6NGQ3_9APHY</name>
<evidence type="ECO:0000313" key="2">
    <source>
        <dbReference type="Proteomes" id="UP000186601"/>
    </source>
</evidence>
<dbReference type="EMBL" id="MLYV02001285">
    <property type="protein sequence ID" value="PSR71418.1"/>
    <property type="molecule type" value="Genomic_DNA"/>
</dbReference>
<accession>A0A2R6NGQ3</accession>
<keyword evidence="2" id="KW-1185">Reference proteome</keyword>
<gene>
    <name evidence="1" type="ORF">PHLCEN_2v12685</name>
</gene>
<organism evidence="1 2">
    <name type="scientific">Hermanssonia centrifuga</name>
    <dbReference type="NCBI Taxonomy" id="98765"/>
    <lineage>
        <taxon>Eukaryota</taxon>
        <taxon>Fungi</taxon>
        <taxon>Dikarya</taxon>
        <taxon>Basidiomycota</taxon>
        <taxon>Agaricomycotina</taxon>
        <taxon>Agaricomycetes</taxon>
        <taxon>Polyporales</taxon>
        <taxon>Meruliaceae</taxon>
        <taxon>Hermanssonia</taxon>
    </lineage>
</organism>
<reference evidence="1 2" key="1">
    <citation type="submission" date="2018-02" db="EMBL/GenBank/DDBJ databases">
        <title>Genome sequence of the basidiomycete white-rot fungus Phlebia centrifuga.</title>
        <authorList>
            <person name="Granchi Z."/>
            <person name="Peng M."/>
            <person name="de Vries R.P."/>
            <person name="Hilden K."/>
            <person name="Makela M.R."/>
            <person name="Grigoriev I."/>
            <person name="Riley R."/>
        </authorList>
    </citation>
    <scope>NUCLEOTIDE SEQUENCE [LARGE SCALE GENOMIC DNA]</scope>
    <source>
        <strain evidence="1 2">FBCC195</strain>
    </source>
</reference>
<protein>
    <submittedName>
        <fullName evidence="1">Uncharacterized protein</fullName>
    </submittedName>
</protein>
<dbReference type="OrthoDB" id="39175at2759"/>
<proteinExistence type="predicted"/>
<dbReference type="AlphaFoldDB" id="A0A2R6NGQ3"/>
<dbReference type="STRING" id="98765.A0A2R6NGQ3"/>
<sequence length="95" mass="10563">MSSLDFHPSDPRFPTPAVLHAMCAVGSLYTAEIAPTPIHTSNTFPYEIFAGRWRRTQTRPDSFAEQQIKLAKMALEDMIDTGARLVEGLQGDKVN</sequence>
<comment type="caution">
    <text evidence="1">The sequence shown here is derived from an EMBL/GenBank/DDBJ whole genome shotgun (WGS) entry which is preliminary data.</text>
</comment>
<evidence type="ECO:0000313" key="1">
    <source>
        <dbReference type="EMBL" id="PSR71418.1"/>
    </source>
</evidence>
<dbReference type="Proteomes" id="UP000186601">
    <property type="component" value="Unassembled WGS sequence"/>
</dbReference>